<evidence type="ECO:0000313" key="4">
    <source>
        <dbReference type="Proteomes" id="UP001341840"/>
    </source>
</evidence>
<proteinExistence type="predicted"/>
<evidence type="ECO:0000259" key="2">
    <source>
        <dbReference type="PROSITE" id="PS50144"/>
    </source>
</evidence>
<sequence>MEFDEEGMVEISTYDVGRYKWTIKNFSKLYHQCKDRKLFSQKFFVGIHSWRILLRTEYRDDHNQYYLTINLCPGGDNDNAALHDSCWDWCNKIKYTISIFNQLDRNMKKTLGTTYQYCDEFLPCGRRKFWMTFDKFYNPNNGFLVNDTCIVVAEVLNMNGPGLYESLIRGMLWVPSLATISSVDFKGLCKIEKHFVQLLGELFLTHRKSKRSQKYIEWSFTALERVLHFLKTNSVKDMNDDACKELQILWEELKTFGFDELSWINFDL</sequence>
<accession>A0ABU6UNR3</accession>
<dbReference type="Pfam" id="PF22486">
    <property type="entry name" value="MATH_2"/>
    <property type="match status" value="1"/>
</dbReference>
<evidence type="ECO:0000313" key="3">
    <source>
        <dbReference type="EMBL" id="MED6162739.1"/>
    </source>
</evidence>
<dbReference type="InterPro" id="IPR050804">
    <property type="entry name" value="MCC"/>
</dbReference>
<organism evidence="3 4">
    <name type="scientific">Stylosanthes scabra</name>
    <dbReference type="NCBI Taxonomy" id="79078"/>
    <lineage>
        <taxon>Eukaryota</taxon>
        <taxon>Viridiplantae</taxon>
        <taxon>Streptophyta</taxon>
        <taxon>Embryophyta</taxon>
        <taxon>Tracheophyta</taxon>
        <taxon>Spermatophyta</taxon>
        <taxon>Magnoliopsida</taxon>
        <taxon>eudicotyledons</taxon>
        <taxon>Gunneridae</taxon>
        <taxon>Pentapetalae</taxon>
        <taxon>rosids</taxon>
        <taxon>fabids</taxon>
        <taxon>Fabales</taxon>
        <taxon>Fabaceae</taxon>
        <taxon>Papilionoideae</taxon>
        <taxon>50 kb inversion clade</taxon>
        <taxon>dalbergioids sensu lato</taxon>
        <taxon>Dalbergieae</taxon>
        <taxon>Pterocarpus clade</taxon>
        <taxon>Stylosanthes</taxon>
    </lineage>
</organism>
<keyword evidence="1" id="KW-0175">Coiled coil</keyword>
<name>A0ABU6UNR3_9FABA</name>
<dbReference type="CDD" id="cd00121">
    <property type="entry name" value="MATH"/>
    <property type="match status" value="1"/>
</dbReference>
<reference evidence="3 4" key="1">
    <citation type="journal article" date="2023" name="Plants (Basel)">
        <title>Bridging the Gap: Combining Genomics and Transcriptomics Approaches to Understand Stylosanthes scabra, an Orphan Legume from the Brazilian Caatinga.</title>
        <authorList>
            <person name="Ferreira-Neto J.R.C."/>
            <person name="da Silva M.D."/>
            <person name="Binneck E."/>
            <person name="de Melo N.F."/>
            <person name="da Silva R.H."/>
            <person name="de Melo A.L.T.M."/>
            <person name="Pandolfi V."/>
            <person name="Bustamante F.O."/>
            <person name="Brasileiro-Vidal A.C."/>
            <person name="Benko-Iseppon A.M."/>
        </authorList>
    </citation>
    <scope>NUCLEOTIDE SEQUENCE [LARGE SCALE GENOMIC DNA]</scope>
    <source>
        <tissue evidence="3">Leaves</tissue>
    </source>
</reference>
<dbReference type="PANTHER" id="PTHR46236">
    <property type="entry name" value="TRAF-LIKE SUPERFAMILY PROTEIN"/>
    <property type="match status" value="1"/>
</dbReference>
<dbReference type="SUPFAM" id="SSF49599">
    <property type="entry name" value="TRAF domain-like"/>
    <property type="match status" value="1"/>
</dbReference>
<dbReference type="PROSITE" id="PS50144">
    <property type="entry name" value="MATH"/>
    <property type="match status" value="1"/>
</dbReference>
<feature type="domain" description="MATH" evidence="2">
    <location>
        <begin position="16"/>
        <end position="155"/>
    </location>
</feature>
<dbReference type="Proteomes" id="UP001341840">
    <property type="component" value="Unassembled WGS sequence"/>
</dbReference>
<dbReference type="InterPro" id="IPR008974">
    <property type="entry name" value="TRAF-like"/>
</dbReference>
<comment type="caution">
    <text evidence="3">The sequence shown here is derived from an EMBL/GenBank/DDBJ whole genome shotgun (WGS) entry which is preliminary data.</text>
</comment>
<dbReference type="Gene3D" id="2.60.210.10">
    <property type="entry name" value="Apoptosis, Tumor Necrosis Factor Receptor Associated Protein 2, Chain A"/>
    <property type="match status" value="1"/>
</dbReference>
<dbReference type="PANTHER" id="PTHR46236:SF35">
    <property type="entry name" value="MATH DOMAIN-CONTAINING PROTEIN"/>
    <property type="match status" value="1"/>
</dbReference>
<evidence type="ECO:0000256" key="1">
    <source>
        <dbReference type="ARBA" id="ARBA00023054"/>
    </source>
</evidence>
<keyword evidence="4" id="KW-1185">Reference proteome</keyword>
<protein>
    <recommendedName>
        <fullName evidence="2">MATH domain-containing protein</fullName>
    </recommendedName>
</protein>
<dbReference type="EMBL" id="JASCZI010121721">
    <property type="protein sequence ID" value="MED6162739.1"/>
    <property type="molecule type" value="Genomic_DNA"/>
</dbReference>
<dbReference type="InterPro" id="IPR002083">
    <property type="entry name" value="MATH/TRAF_dom"/>
</dbReference>
<gene>
    <name evidence="3" type="ORF">PIB30_073464</name>
</gene>